<proteinExistence type="inferred from homology"/>
<reference evidence="5" key="1">
    <citation type="submission" date="2016-11" db="EMBL/GenBank/DDBJ databases">
        <authorList>
            <person name="Varghese N."/>
            <person name="Submissions S."/>
        </authorList>
    </citation>
    <scope>NUCLEOTIDE SEQUENCE [LARGE SCALE GENOMIC DNA]</scope>
    <source>
        <strain evidence="5">DSM 15285</strain>
    </source>
</reference>
<dbReference type="GO" id="GO:0004519">
    <property type="term" value="F:endonuclease activity"/>
    <property type="evidence" value="ECO:0007669"/>
    <property type="project" value="InterPro"/>
</dbReference>
<dbReference type="RefSeq" id="WP_242939214.1">
    <property type="nucleotide sequence ID" value="NZ_FQXH01000005.1"/>
</dbReference>
<dbReference type="PANTHER" id="PTHR34413:SF2">
    <property type="entry name" value="PROPHAGE TAIL FIBER ASSEMBLY PROTEIN HOMOLOG TFAE-RELATED"/>
    <property type="match status" value="1"/>
</dbReference>
<keyword evidence="5" id="KW-1185">Reference proteome</keyword>
<dbReference type="InterPro" id="IPR008866">
    <property type="entry name" value="Phage_lambda_GpA-like"/>
</dbReference>
<dbReference type="GO" id="GO:0016887">
    <property type="term" value="F:ATP hydrolysis activity"/>
    <property type="evidence" value="ECO:0007669"/>
    <property type="project" value="InterPro"/>
</dbReference>
<evidence type="ECO:0000313" key="5">
    <source>
        <dbReference type="Proteomes" id="UP000242520"/>
    </source>
</evidence>
<feature type="domain" description="Phage terminase large subunit GpA ATPase" evidence="2">
    <location>
        <begin position="41"/>
        <end position="284"/>
    </location>
</feature>
<dbReference type="PANTHER" id="PTHR34413">
    <property type="entry name" value="PROPHAGE TAIL FIBER ASSEMBLY PROTEIN HOMOLOG TFAE-RELATED-RELATED"/>
    <property type="match status" value="1"/>
</dbReference>
<dbReference type="Pfam" id="PF20454">
    <property type="entry name" value="GpA_nuclease"/>
    <property type="match status" value="1"/>
</dbReference>
<feature type="domain" description="Terminase large subunit GpA endonuclease" evidence="3">
    <location>
        <begin position="295"/>
        <end position="579"/>
    </location>
</feature>
<dbReference type="Pfam" id="PF05876">
    <property type="entry name" value="GpA_ATPase"/>
    <property type="match status" value="1"/>
</dbReference>
<accession>A0A1M5NMG5</accession>
<evidence type="ECO:0000259" key="3">
    <source>
        <dbReference type="Pfam" id="PF20454"/>
    </source>
</evidence>
<feature type="region of interest" description="Disordered" evidence="1">
    <location>
        <begin position="585"/>
        <end position="608"/>
    </location>
</feature>
<dbReference type="InterPro" id="IPR046454">
    <property type="entry name" value="GpA_endonuclease"/>
</dbReference>
<protein>
    <submittedName>
        <fullName evidence="4">Phage terminase, large subunit GpA</fullName>
    </submittedName>
</protein>
<dbReference type="InterPro" id="IPR027417">
    <property type="entry name" value="P-loop_NTPase"/>
</dbReference>
<dbReference type="Gene3D" id="3.40.50.300">
    <property type="entry name" value="P-loop containing nucleotide triphosphate hydrolases"/>
    <property type="match status" value="1"/>
</dbReference>
<dbReference type="HAMAP" id="MF_04144">
    <property type="entry name" value="TERL_LAMBDA"/>
    <property type="match status" value="1"/>
</dbReference>
<dbReference type="GO" id="GO:0005524">
    <property type="term" value="F:ATP binding"/>
    <property type="evidence" value="ECO:0007669"/>
    <property type="project" value="InterPro"/>
</dbReference>
<gene>
    <name evidence="4" type="ORF">SAMN02744040_00096</name>
</gene>
<dbReference type="EMBL" id="FQXH01000005">
    <property type="protein sequence ID" value="SHG90133.1"/>
    <property type="molecule type" value="Genomic_DNA"/>
</dbReference>
<evidence type="ECO:0000259" key="2">
    <source>
        <dbReference type="Pfam" id="PF05876"/>
    </source>
</evidence>
<dbReference type="AlphaFoldDB" id="A0A1M5NMG5"/>
<dbReference type="STRING" id="1123350.SAMN02744040_00096"/>
<name>A0A1M5NMG5_9FIRM</name>
<evidence type="ECO:0000256" key="1">
    <source>
        <dbReference type="SAM" id="MobiDB-lite"/>
    </source>
</evidence>
<feature type="compositionally biased region" description="Basic residues" evidence="1">
    <location>
        <begin position="595"/>
        <end position="608"/>
    </location>
</feature>
<organism evidence="4 5">
    <name type="scientific">Tepidibacter thalassicus DSM 15285</name>
    <dbReference type="NCBI Taxonomy" id="1123350"/>
    <lineage>
        <taxon>Bacteria</taxon>
        <taxon>Bacillati</taxon>
        <taxon>Bacillota</taxon>
        <taxon>Clostridia</taxon>
        <taxon>Peptostreptococcales</taxon>
        <taxon>Peptostreptococcaceae</taxon>
        <taxon>Tepidibacter</taxon>
    </lineage>
</organism>
<sequence length="608" mass="69412">MTMKKATVDLFARIFSVLKPPPDMTISQWADEYRRLSSESSAEPGKWKTTKAPYQREIMDAISDIKVQKVVVMSAAQLGKTDGFILNPIGYYMHYDPSPIMVLQPTIQMAETFSKDRLSPMLRDTPVLKDRVNDKSRNSGNTILQKIFPGGHVTMVGANSASSLASRPIRILLADEIDRYPTTAGNEGDPLLLAGKRLTTFWNKKEICVSTPTIKGLSRIEVEFEHSTQEEWCVPCPECGEYQPLEWGRVVFDKNNLDDISHVCEKCGVVSNEIDWKEQFQKGKFIAKYPERKVRGFHLNALASLFVEWKEIVQKFLTANEEKKKGNIELLKVWTNTEMGQTWEEQGEQLEKDDLYKRREKYNCEVPEEVICLTAGVDTQDDRFEIEVVGWGEGKESWGIKYQVIYGDLKLKGIWDELDTFLNQTFTRADGAKLKIICTCIDSGGHFTNQVYKFCKPRTARRIFAIKGKGGAEVPYYSKPSTSNREKTPLFTIGVDTGKSLLYQRLAVKEEGPNYCHFPKEKDRGYTEEYFKGLTAEKMVMTYKRGKAQYVWKLKNSGYKRNEPLDVRNYATVALEIANPVLKKQDKKETSAVQTKKRGRRSRSGGII</sequence>
<evidence type="ECO:0000313" key="4">
    <source>
        <dbReference type="EMBL" id="SHG90133.1"/>
    </source>
</evidence>
<dbReference type="InterPro" id="IPR046453">
    <property type="entry name" value="GpA_ATPase"/>
</dbReference>
<dbReference type="Proteomes" id="UP000242520">
    <property type="component" value="Unassembled WGS sequence"/>
</dbReference>
<dbReference type="InterPro" id="IPR051220">
    <property type="entry name" value="TFA_Chaperone"/>
</dbReference>